<keyword evidence="9" id="KW-0472">Membrane</keyword>
<sequence length="804" mass="91222">MFSSFSCLLQAQSSENNDKLSPLASTIPEEIAPEYPLQPSRGRSKKPKENQSIDATSDQTEIEETTRTAQIVSRRSLQTINFQNVNELSAYQVGINQTQMTGSPQAEPILRGLPATRYRNGMLVGFSRDAQFGPLMNPNMDENLDMVTGPSNIIFGPQELAGGYLNEITKSPHFDRFQGEASYTAGMYGTNFWNLDFGGPIKNNLAYRLDYFGQDGSSYYNYYYGSYLRRESGYIALSYKPYEKLTIDFNGEIDSNSLNPPAGLNRPTQELINNRLYLTGPFAGWFDQNGVFHKGIGTSPPGQGYAVNWGAAVPIDPRTNILNNPIDSTEQFYAVSQLIETLEVSDNFKIINNSLFEYYSTFIDQMIPVDFWAVLPAGYNFDDRIENQWNFSTPIGNLLTHNSIDCGLEFRYFSDNEYSGVWHSPVNTWDLTKPLLDNFFSPIVSYNQALLFGNPYLTDIPVPSYPGFYFNSHNFVSTASTFYKLSPFYQHKIDLSEKCSLIFGGRADFYSVHASSPPGTPLPLFLQNNMTAILPQLSMSLTYDPFSWMNSHFTYFFGQNPFPSAFGSFAPDFSSTYYHLTNQYFEIGTKFNIYKDKVSIDLSGFYQDGFIPAYVLPQGSVATTQAYLKGSQLQAIWTPLHNLSINVGYAFIDAHEDWIGSPIGPLTTQPYPSNIADQFGLRVDPYVFLAPLNYPFIGFPRNYANTVITYQSEKGLGFSLWTIVQSGQFLNYDYTVRIPSWYTLNARIFYTTSKWEISLYFYNFTDEKYWAPGAPGFISARSFNYDFITPQLPFWVQGTLRIFF</sequence>
<dbReference type="PANTHER" id="PTHR32552:SF68">
    <property type="entry name" value="FERRICHROME OUTER MEMBRANE TRANSPORTER_PHAGE RECEPTOR"/>
    <property type="match status" value="1"/>
</dbReference>
<keyword evidence="7" id="KW-0408">Iron</keyword>
<keyword evidence="2" id="KW-0813">Transport</keyword>
<evidence type="ECO:0000259" key="12">
    <source>
        <dbReference type="Pfam" id="PF07715"/>
    </source>
</evidence>
<comment type="subcellular location">
    <subcellularLocation>
        <location evidence="1">Cell outer membrane</location>
        <topology evidence="1">Multi-pass membrane protein</topology>
    </subcellularLocation>
</comment>
<evidence type="ECO:0000256" key="4">
    <source>
        <dbReference type="ARBA" id="ARBA00022496"/>
    </source>
</evidence>
<dbReference type="InterPro" id="IPR036942">
    <property type="entry name" value="Beta-barrel_TonB_sf"/>
</dbReference>
<keyword evidence="6" id="KW-0732">Signal</keyword>
<evidence type="ECO:0000256" key="11">
    <source>
        <dbReference type="SAM" id="MobiDB-lite"/>
    </source>
</evidence>
<dbReference type="Pfam" id="PF07715">
    <property type="entry name" value="Plug"/>
    <property type="match status" value="1"/>
</dbReference>
<gene>
    <name evidence="13" type="ORF">A946_09035</name>
</gene>
<evidence type="ECO:0000313" key="13">
    <source>
        <dbReference type="EMBL" id="KIE58050.1"/>
    </source>
</evidence>
<protein>
    <submittedName>
        <fullName evidence="13">Membrane protein</fullName>
    </submittedName>
</protein>
<evidence type="ECO:0000256" key="9">
    <source>
        <dbReference type="ARBA" id="ARBA00023136"/>
    </source>
</evidence>
<evidence type="ECO:0000256" key="8">
    <source>
        <dbReference type="ARBA" id="ARBA00023065"/>
    </source>
</evidence>
<dbReference type="InterPro" id="IPR012910">
    <property type="entry name" value="Plug_dom"/>
</dbReference>
<name>A0ABR4ZUX0_9BACT</name>
<evidence type="ECO:0000256" key="2">
    <source>
        <dbReference type="ARBA" id="ARBA00022448"/>
    </source>
</evidence>
<dbReference type="Proteomes" id="UP000031594">
    <property type="component" value="Unassembled WGS sequence"/>
</dbReference>
<evidence type="ECO:0000256" key="6">
    <source>
        <dbReference type="ARBA" id="ARBA00022729"/>
    </source>
</evidence>
<dbReference type="Gene3D" id="2.170.130.10">
    <property type="entry name" value="TonB-dependent receptor, plug domain"/>
    <property type="match status" value="1"/>
</dbReference>
<accession>A0ABR4ZUX0</accession>
<comment type="caution">
    <text evidence="13">The sequence shown here is derived from an EMBL/GenBank/DDBJ whole genome shotgun (WGS) entry which is preliminary data.</text>
</comment>
<evidence type="ECO:0000256" key="7">
    <source>
        <dbReference type="ARBA" id="ARBA00023004"/>
    </source>
</evidence>
<feature type="region of interest" description="Disordered" evidence="11">
    <location>
        <begin position="13"/>
        <end position="67"/>
    </location>
</feature>
<organism evidence="13 14">
    <name type="scientific">Methylacidiphilum kamchatkense Kam1</name>
    <dbReference type="NCBI Taxonomy" id="1202785"/>
    <lineage>
        <taxon>Bacteria</taxon>
        <taxon>Pseudomonadati</taxon>
        <taxon>Verrucomicrobiota</taxon>
        <taxon>Methylacidiphilae</taxon>
        <taxon>Methylacidiphilales</taxon>
        <taxon>Methylacidiphilaceae</taxon>
        <taxon>Methylacidiphilum (ex Ratnadevi et al. 2023)</taxon>
    </lineage>
</organism>
<evidence type="ECO:0000313" key="14">
    <source>
        <dbReference type="Proteomes" id="UP000031594"/>
    </source>
</evidence>
<evidence type="ECO:0000256" key="10">
    <source>
        <dbReference type="ARBA" id="ARBA00023237"/>
    </source>
</evidence>
<dbReference type="SUPFAM" id="SSF56935">
    <property type="entry name" value="Porins"/>
    <property type="match status" value="1"/>
</dbReference>
<keyword evidence="3" id="KW-1134">Transmembrane beta strand</keyword>
<keyword evidence="8" id="KW-0406">Ion transport</keyword>
<dbReference type="InterPro" id="IPR039426">
    <property type="entry name" value="TonB-dep_rcpt-like"/>
</dbReference>
<proteinExistence type="predicted"/>
<evidence type="ECO:0000256" key="3">
    <source>
        <dbReference type="ARBA" id="ARBA00022452"/>
    </source>
</evidence>
<feature type="compositionally biased region" description="Polar residues" evidence="11">
    <location>
        <begin position="50"/>
        <end position="59"/>
    </location>
</feature>
<keyword evidence="10" id="KW-0998">Cell outer membrane</keyword>
<evidence type="ECO:0000256" key="5">
    <source>
        <dbReference type="ARBA" id="ARBA00022692"/>
    </source>
</evidence>
<dbReference type="EMBL" id="JQNX01000007">
    <property type="protein sequence ID" value="KIE58050.1"/>
    <property type="molecule type" value="Genomic_DNA"/>
</dbReference>
<feature type="domain" description="TonB-dependent receptor plug" evidence="12">
    <location>
        <begin position="62"/>
        <end position="162"/>
    </location>
</feature>
<keyword evidence="5" id="KW-0812">Transmembrane</keyword>
<keyword evidence="14" id="KW-1185">Reference proteome</keyword>
<evidence type="ECO:0000256" key="1">
    <source>
        <dbReference type="ARBA" id="ARBA00004571"/>
    </source>
</evidence>
<dbReference type="InterPro" id="IPR037066">
    <property type="entry name" value="Plug_dom_sf"/>
</dbReference>
<dbReference type="PANTHER" id="PTHR32552">
    <property type="entry name" value="FERRICHROME IRON RECEPTOR-RELATED"/>
    <property type="match status" value="1"/>
</dbReference>
<reference evidence="13 14" key="1">
    <citation type="submission" date="2014-08" db="EMBL/GenBank/DDBJ databases">
        <title>Methylacidiphilum kamchatkense strain Kam1 draft genome sequence.</title>
        <authorList>
            <person name="Birkeland N.-K."/>
            <person name="Erikstad H.A."/>
        </authorList>
    </citation>
    <scope>NUCLEOTIDE SEQUENCE [LARGE SCALE GENOMIC DNA]</scope>
    <source>
        <strain evidence="13 14">Kam1</strain>
    </source>
</reference>
<dbReference type="Gene3D" id="2.40.170.20">
    <property type="entry name" value="TonB-dependent receptor, beta-barrel domain"/>
    <property type="match status" value="1"/>
</dbReference>
<keyword evidence="4" id="KW-0410">Iron transport</keyword>